<dbReference type="PANTHER" id="PTHR43423:SF1">
    <property type="entry name" value="ABC TRANSPORTER I FAMILY MEMBER 17"/>
    <property type="match status" value="1"/>
</dbReference>
<dbReference type="InterPro" id="IPR017871">
    <property type="entry name" value="ABC_transporter-like_CS"/>
</dbReference>
<protein>
    <submittedName>
        <fullName evidence="5">Phosphate ABC transporter ATP-binding protein</fullName>
    </submittedName>
</protein>
<dbReference type="EMBL" id="AVPE01000012">
    <property type="protein sequence ID" value="KGX90872.1"/>
    <property type="molecule type" value="Genomic_DNA"/>
</dbReference>
<evidence type="ECO:0000259" key="4">
    <source>
        <dbReference type="PROSITE" id="PS50893"/>
    </source>
</evidence>
<keyword evidence="6" id="KW-1185">Reference proteome</keyword>
<name>A0A0A5I4W2_9BACI</name>
<keyword evidence="3 5" id="KW-0067">ATP-binding</keyword>
<accession>A0A0A5I4W2</accession>
<dbReference type="PROSITE" id="PS50893">
    <property type="entry name" value="ABC_TRANSPORTER_2"/>
    <property type="match status" value="1"/>
</dbReference>
<dbReference type="GO" id="GO:0016887">
    <property type="term" value="F:ATP hydrolysis activity"/>
    <property type="evidence" value="ECO:0007669"/>
    <property type="project" value="InterPro"/>
</dbReference>
<dbReference type="SMART" id="SM00382">
    <property type="entry name" value="AAA"/>
    <property type="match status" value="1"/>
</dbReference>
<dbReference type="Pfam" id="PF00005">
    <property type="entry name" value="ABC_tran"/>
    <property type="match status" value="1"/>
</dbReference>
<dbReference type="PANTHER" id="PTHR43423">
    <property type="entry name" value="ABC TRANSPORTER I FAMILY MEMBER 17"/>
    <property type="match status" value="1"/>
</dbReference>
<dbReference type="STRING" id="1385510.GCA_000425205_02727"/>
<dbReference type="eggNOG" id="COG1117">
    <property type="taxonomic scope" value="Bacteria"/>
</dbReference>
<organism evidence="5 6">
    <name type="scientific">Pontibacillus halophilus JSM 076056 = DSM 19796</name>
    <dbReference type="NCBI Taxonomy" id="1385510"/>
    <lineage>
        <taxon>Bacteria</taxon>
        <taxon>Bacillati</taxon>
        <taxon>Bacillota</taxon>
        <taxon>Bacilli</taxon>
        <taxon>Bacillales</taxon>
        <taxon>Bacillaceae</taxon>
        <taxon>Pontibacillus</taxon>
    </lineage>
</organism>
<reference evidence="5 6" key="1">
    <citation type="submission" date="2013-08" db="EMBL/GenBank/DDBJ databases">
        <authorList>
            <person name="Huang J."/>
            <person name="Wang G."/>
        </authorList>
    </citation>
    <scope>NUCLEOTIDE SEQUENCE [LARGE SCALE GENOMIC DNA]</scope>
    <source>
        <strain evidence="5 6">JSM 076056</strain>
    </source>
</reference>
<evidence type="ECO:0000313" key="6">
    <source>
        <dbReference type="Proteomes" id="UP000030528"/>
    </source>
</evidence>
<dbReference type="Proteomes" id="UP000030528">
    <property type="component" value="Unassembled WGS sequence"/>
</dbReference>
<dbReference type="GO" id="GO:0005524">
    <property type="term" value="F:ATP binding"/>
    <property type="evidence" value="ECO:0007669"/>
    <property type="project" value="UniProtKB-KW"/>
</dbReference>
<dbReference type="PROSITE" id="PS00211">
    <property type="entry name" value="ABC_TRANSPORTER_1"/>
    <property type="match status" value="1"/>
</dbReference>
<keyword evidence="2" id="KW-0547">Nucleotide-binding</keyword>
<dbReference type="SUPFAM" id="SSF52540">
    <property type="entry name" value="P-loop containing nucleoside triphosphate hydrolases"/>
    <property type="match status" value="1"/>
</dbReference>
<dbReference type="InterPro" id="IPR027417">
    <property type="entry name" value="P-loop_NTPase"/>
</dbReference>
<proteinExistence type="predicted"/>
<dbReference type="InterPro" id="IPR003439">
    <property type="entry name" value="ABC_transporter-like_ATP-bd"/>
</dbReference>
<dbReference type="AlphaFoldDB" id="A0A0A5I4W2"/>
<evidence type="ECO:0000256" key="1">
    <source>
        <dbReference type="ARBA" id="ARBA00022448"/>
    </source>
</evidence>
<gene>
    <name evidence="5" type="ORF">N781_05730</name>
</gene>
<evidence type="ECO:0000256" key="3">
    <source>
        <dbReference type="ARBA" id="ARBA00022840"/>
    </source>
</evidence>
<dbReference type="GO" id="GO:0035435">
    <property type="term" value="P:phosphate ion transmembrane transport"/>
    <property type="evidence" value="ECO:0007669"/>
    <property type="project" value="InterPro"/>
</dbReference>
<sequence length="230" mass="26120">MTTLFTFNHVSKHVLSDLSFTIDKQDRVMLLGPSGAGKSTLLHLFNRMTSPDSGEVYYKGKSIEEMDVRRLRKNVGLLMQSPNLFPGTVYDNLKYGPELFGEWEEQQGTVLLERVQLSKDYLHRSVDQLSGGEQQRVSLARTLANKPDMLLLDEPTSALDQRTIDEIEGVLLDLLKENEMTMVMITHDMEQAKRLGTRALYVEDGQLLEEGALPNLFDQPKTTQLQQFLS</sequence>
<dbReference type="Gene3D" id="3.40.50.300">
    <property type="entry name" value="P-loop containing nucleotide triphosphate hydrolases"/>
    <property type="match status" value="1"/>
</dbReference>
<keyword evidence="1" id="KW-0813">Transport</keyword>
<dbReference type="GO" id="GO:0005315">
    <property type="term" value="F:phosphate transmembrane transporter activity"/>
    <property type="evidence" value="ECO:0007669"/>
    <property type="project" value="InterPro"/>
</dbReference>
<evidence type="ECO:0000256" key="2">
    <source>
        <dbReference type="ARBA" id="ARBA00022741"/>
    </source>
</evidence>
<dbReference type="GO" id="GO:0016020">
    <property type="term" value="C:membrane"/>
    <property type="evidence" value="ECO:0007669"/>
    <property type="project" value="InterPro"/>
</dbReference>
<dbReference type="CDD" id="cd03260">
    <property type="entry name" value="ABC_PstB_phosphate_transporter"/>
    <property type="match status" value="1"/>
</dbReference>
<dbReference type="InterPro" id="IPR003593">
    <property type="entry name" value="AAA+_ATPase"/>
</dbReference>
<dbReference type="RefSeq" id="WP_026801031.1">
    <property type="nucleotide sequence ID" value="NZ_AULI01000012.1"/>
</dbReference>
<comment type="caution">
    <text evidence="5">The sequence shown here is derived from an EMBL/GenBank/DDBJ whole genome shotgun (WGS) entry which is preliminary data.</text>
</comment>
<feature type="domain" description="ABC transporter" evidence="4">
    <location>
        <begin position="5"/>
        <end position="229"/>
    </location>
</feature>
<dbReference type="InterPro" id="IPR005670">
    <property type="entry name" value="PstB-like"/>
</dbReference>
<evidence type="ECO:0000313" key="5">
    <source>
        <dbReference type="EMBL" id="KGX90872.1"/>
    </source>
</evidence>